<feature type="region of interest" description="Disordered" evidence="1">
    <location>
        <begin position="21"/>
        <end position="48"/>
    </location>
</feature>
<evidence type="ECO:0000313" key="3">
    <source>
        <dbReference type="Proteomes" id="UP000230002"/>
    </source>
</evidence>
<keyword evidence="3" id="KW-1185">Reference proteome</keyword>
<comment type="caution">
    <text evidence="2">The sequence shown here is derived from an EMBL/GenBank/DDBJ whole genome shotgun (WGS) entry which is preliminary data.</text>
</comment>
<dbReference type="AlphaFoldDB" id="A0A2G8SP38"/>
<accession>A0A2G8SP38</accession>
<dbReference type="EMBL" id="AYKW01000003">
    <property type="protein sequence ID" value="PIL35525.1"/>
    <property type="molecule type" value="Genomic_DNA"/>
</dbReference>
<organism evidence="2 3">
    <name type="scientific">Ganoderma sinense ZZ0214-1</name>
    <dbReference type="NCBI Taxonomy" id="1077348"/>
    <lineage>
        <taxon>Eukaryota</taxon>
        <taxon>Fungi</taxon>
        <taxon>Dikarya</taxon>
        <taxon>Basidiomycota</taxon>
        <taxon>Agaricomycotina</taxon>
        <taxon>Agaricomycetes</taxon>
        <taxon>Polyporales</taxon>
        <taxon>Polyporaceae</taxon>
        <taxon>Ganoderma</taxon>
    </lineage>
</organism>
<evidence type="ECO:0000256" key="1">
    <source>
        <dbReference type="SAM" id="MobiDB-lite"/>
    </source>
</evidence>
<proteinExistence type="predicted"/>
<dbReference type="Proteomes" id="UP000230002">
    <property type="component" value="Unassembled WGS sequence"/>
</dbReference>
<protein>
    <submittedName>
        <fullName evidence="2">Uncharacterized protein</fullName>
    </submittedName>
</protein>
<gene>
    <name evidence="2" type="ORF">GSI_02253</name>
</gene>
<name>A0A2G8SP38_9APHY</name>
<reference evidence="2 3" key="1">
    <citation type="journal article" date="2015" name="Sci. Rep.">
        <title>Chromosome-level genome map provides insights into diverse defense mechanisms in the medicinal fungus Ganoderma sinense.</title>
        <authorList>
            <person name="Zhu Y."/>
            <person name="Xu J."/>
            <person name="Sun C."/>
            <person name="Zhou S."/>
            <person name="Xu H."/>
            <person name="Nelson D.R."/>
            <person name="Qian J."/>
            <person name="Song J."/>
            <person name="Luo H."/>
            <person name="Xiang L."/>
            <person name="Li Y."/>
            <person name="Xu Z."/>
            <person name="Ji A."/>
            <person name="Wang L."/>
            <person name="Lu S."/>
            <person name="Hayward A."/>
            <person name="Sun W."/>
            <person name="Li X."/>
            <person name="Schwartz D.C."/>
            <person name="Wang Y."/>
            <person name="Chen S."/>
        </authorList>
    </citation>
    <scope>NUCLEOTIDE SEQUENCE [LARGE SCALE GENOMIC DNA]</scope>
    <source>
        <strain evidence="2 3">ZZ0214-1</strain>
    </source>
</reference>
<evidence type="ECO:0000313" key="2">
    <source>
        <dbReference type="EMBL" id="PIL35525.1"/>
    </source>
</evidence>
<sequence length="202" mass="22296">MPLIRFSSLVDAFAALSLSDDDPPPNSSLPITDTATPSPPFYPPASALPEPFPPPIAQPLFTIEDYQGDASVVGRWAKCPEMLERYLRTARFPVRKFPLSRLPDGLHWGTGCADSFLFLGNSPALVYLPAKLISLTPRKDDAGNREILLEAEMLHDAYYFGMIDLFSLTGDDPTMDPIFYAYRNTGSTRALLGLFWPPLPSS</sequence>